<feature type="compositionally biased region" description="Polar residues" evidence="1">
    <location>
        <begin position="13"/>
        <end position="24"/>
    </location>
</feature>
<sequence length="61" mass="6402">MKSGLAVRDWKTRSTWPQSRSSRPLTLAVPPPAGLGTGEDPERTRVDRQIAQAAAGDGGSG</sequence>
<protein>
    <submittedName>
        <fullName evidence="2">Uncharacterized protein</fullName>
    </submittedName>
</protein>
<dbReference type="EMBL" id="SRLO01000122">
    <property type="protein sequence ID" value="TNN73676.1"/>
    <property type="molecule type" value="Genomic_DNA"/>
</dbReference>
<comment type="caution">
    <text evidence="2">The sequence shown here is derived from an EMBL/GenBank/DDBJ whole genome shotgun (WGS) entry which is preliminary data.</text>
</comment>
<accession>A0A4Z2I6K4</accession>
<name>A0A4Z2I6K4_9TELE</name>
<gene>
    <name evidence="2" type="ORF">EYF80_016056</name>
</gene>
<organism evidence="2 3">
    <name type="scientific">Liparis tanakae</name>
    <name type="common">Tanaka's snailfish</name>
    <dbReference type="NCBI Taxonomy" id="230148"/>
    <lineage>
        <taxon>Eukaryota</taxon>
        <taxon>Metazoa</taxon>
        <taxon>Chordata</taxon>
        <taxon>Craniata</taxon>
        <taxon>Vertebrata</taxon>
        <taxon>Euteleostomi</taxon>
        <taxon>Actinopterygii</taxon>
        <taxon>Neopterygii</taxon>
        <taxon>Teleostei</taxon>
        <taxon>Neoteleostei</taxon>
        <taxon>Acanthomorphata</taxon>
        <taxon>Eupercaria</taxon>
        <taxon>Perciformes</taxon>
        <taxon>Cottioidei</taxon>
        <taxon>Cottales</taxon>
        <taxon>Liparidae</taxon>
        <taxon>Liparis</taxon>
    </lineage>
</organism>
<evidence type="ECO:0000256" key="1">
    <source>
        <dbReference type="SAM" id="MobiDB-lite"/>
    </source>
</evidence>
<feature type="region of interest" description="Disordered" evidence="1">
    <location>
        <begin position="1"/>
        <end position="44"/>
    </location>
</feature>
<dbReference type="AlphaFoldDB" id="A0A4Z2I6K4"/>
<dbReference type="Proteomes" id="UP000314294">
    <property type="component" value="Unassembled WGS sequence"/>
</dbReference>
<evidence type="ECO:0000313" key="2">
    <source>
        <dbReference type="EMBL" id="TNN73676.1"/>
    </source>
</evidence>
<keyword evidence="3" id="KW-1185">Reference proteome</keyword>
<proteinExistence type="predicted"/>
<reference evidence="2 3" key="1">
    <citation type="submission" date="2019-03" db="EMBL/GenBank/DDBJ databases">
        <title>First draft genome of Liparis tanakae, snailfish: a comprehensive survey of snailfish specific genes.</title>
        <authorList>
            <person name="Kim W."/>
            <person name="Song I."/>
            <person name="Jeong J.-H."/>
            <person name="Kim D."/>
            <person name="Kim S."/>
            <person name="Ryu S."/>
            <person name="Song J.Y."/>
            <person name="Lee S.K."/>
        </authorList>
    </citation>
    <scope>NUCLEOTIDE SEQUENCE [LARGE SCALE GENOMIC DNA]</scope>
    <source>
        <tissue evidence="2">Muscle</tissue>
    </source>
</reference>
<evidence type="ECO:0000313" key="3">
    <source>
        <dbReference type="Proteomes" id="UP000314294"/>
    </source>
</evidence>